<dbReference type="RefSeq" id="WP_148929585.1">
    <property type="nucleotide sequence ID" value="NZ_VNHS01000004.1"/>
</dbReference>
<dbReference type="Pfam" id="PF00534">
    <property type="entry name" value="Glycos_transf_1"/>
    <property type="match status" value="1"/>
</dbReference>
<reference evidence="3 4" key="1">
    <citation type="submission" date="2019-07" db="EMBL/GenBank/DDBJ databases">
        <title>Genomic Encyclopedia of Type Strains, Phase III (KMG-III): the genomes of soil and plant-associated and newly described type strains.</title>
        <authorList>
            <person name="Whitman W."/>
        </authorList>
    </citation>
    <scope>NUCLEOTIDE SEQUENCE [LARGE SCALE GENOMIC DNA]</scope>
    <source>
        <strain evidence="3 4">BL24</strain>
    </source>
</reference>
<feature type="transmembrane region" description="Helical" evidence="1">
    <location>
        <begin position="69"/>
        <end position="89"/>
    </location>
</feature>
<accession>A0A5S5CAL7</accession>
<evidence type="ECO:0000256" key="1">
    <source>
        <dbReference type="SAM" id="Phobius"/>
    </source>
</evidence>
<keyword evidence="1" id="KW-0472">Membrane</keyword>
<keyword evidence="3" id="KW-0808">Transferase</keyword>
<feature type="domain" description="Glycosyl transferase family 1" evidence="2">
    <location>
        <begin position="209"/>
        <end position="380"/>
    </location>
</feature>
<evidence type="ECO:0000313" key="4">
    <source>
        <dbReference type="Proteomes" id="UP000323257"/>
    </source>
</evidence>
<dbReference type="SUPFAM" id="SSF53756">
    <property type="entry name" value="UDP-Glycosyltransferase/glycogen phosphorylase"/>
    <property type="match status" value="1"/>
</dbReference>
<evidence type="ECO:0000313" key="3">
    <source>
        <dbReference type="EMBL" id="TYP75668.1"/>
    </source>
</evidence>
<organism evidence="3 4">
    <name type="scientific">Paenibacillus methanolicus</name>
    <dbReference type="NCBI Taxonomy" id="582686"/>
    <lineage>
        <taxon>Bacteria</taxon>
        <taxon>Bacillati</taxon>
        <taxon>Bacillota</taxon>
        <taxon>Bacilli</taxon>
        <taxon>Bacillales</taxon>
        <taxon>Paenibacillaceae</taxon>
        <taxon>Paenibacillus</taxon>
    </lineage>
</organism>
<dbReference type="OrthoDB" id="9815550at2"/>
<dbReference type="InterPro" id="IPR001296">
    <property type="entry name" value="Glyco_trans_1"/>
</dbReference>
<proteinExistence type="predicted"/>
<evidence type="ECO:0000259" key="2">
    <source>
        <dbReference type="Pfam" id="PF00534"/>
    </source>
</evidence>
<keyword evidence="1" id="KW-0812">Transmembrane</keyword>
<dbReference type="GO" id="GO:0016757">
    <property type="term" value="F:glycosyltransferase activity"/>
    <property type="evidence" value="ECO:0007669"/>
    <property type="project" value="InterPro"/>
</dbReference>
<keyword evidence="1" id="KW-1133">Transmembrane helix</keyword>
<dbReference type="AlphaFoldDB" id="A0A5S5CAL7"/>
<keyword evidence="4" id="KW-1185">Reference proteome</keyword>
<protein>
    <submittedName>
        <fullName evidence="3">Glycosyltransferase involved in cell wall biosynthesis</fullName>
    </submittedName>
</protein>
<sequence>MKFLLFTVFDFPHSGGMSTHMGLMRKGLTDRQNEVDTLSVSNLSILMRKIVLSLPCKLLNLINKDLGTLWVYGFTEVMLSILFFFSILFRQKYNVINCQDILAARIAIRFQRIFNYKIYLTAHGYFVLQAASDGCLNKDGFVGKLYLRFEKNVYSHPKVESIITVDSRIKQYIVDMAGHQGVYSKTTILKNFIDIDAFKQNGLDGGWLRGKWNLPKEKFIMLSTRRLVPKNGVVYPILALNELRGTKEFDNILLVYAGNGQEKSKMEELIKLHKLEDKVVFLGDVNHKEIAELYNVCDVILVPSVNSEGVEEATSISAIEGMACNKVVIASEIGGLKELIKHTYNGLLVKEKDAKDLADAIVTVYSDEANRKLLEINARKTVEEELSLDKRIKEYLDIFSGKKSNITEPR</sequence>
<dbReference type="CDD" id="cd03801">
    <property type="entry name" value="GT4_PimA-like"/>
    <property type="match status" value="1"/>
</dbReference>
<dbReference type="PANTHER" id="PTHR12526:SF634">
    <property type="entry name" value="BLL3361 PROTEIN"/>
    <property type="match status" value="1"/>
</dbReference>
<dbReference type="PANTHER" id="PTHR12526">
    <property type="entry name" value="GLYCOSYLTRANSFERASE"/>
    <property type="match status" value="1"/>
</dbReference>
<comment type="caution">
    <text evidence="3">The sequence shown here is derived from an EMBL/GenBank/DDBJ whole genome shotgun (WGS) entry which is preliminary data.</text>
</comment>
<name>A0A5S5CAL7_9BACL</name>
<dbReference type="EMBL" id="VNHS01000004">
    <property type="protein sequence ID" value="TYP75668.1"/>
    <property type="molecule type" value="Genomic_DNA"/>
</dbReference>
<dbReference type="Proteomes" id="UP000323257">
    <property type="component" value="Unassembled WGS sequence"/>
</dbReference>
<gene>
    <name evidence="3" type="ORF">BCM02_104349</name>
</gene>
<dbReference type="Gene3D" id="3.40.50.2000">
    <property type="entry name" value="Glycogen Phosphorylase B"/>
    <property type="match status" value="2"/>
</dbReference>